<dbReference type="InterPro" id="IPR036397">
    <property type="entry name" value="RNaseH_sf"/>
</dbReference>
<dbReference type="PANTHER" id="PTHR47723:SF13">
    <property type="entry name" value="PUTATIVE-RELATED"/>
    <property type="match status" value="1"/>
</dbReference>
<keyword evidence="3" id="KW-1185">Reference proteome</keyword>
<feature type="domain" description="RNase H type-1" evidence="1">
    <location>
        <begin position="4"/>
        <end position="89"/>
    </location>
</feature>
<evidence type="ECO:0000313" key="2">
    <source>
        <dbReference type="EMBL" id="KAF7823498.1"/>
    </source>
</evidence>
<organism evidence="2 3">
    <name type="scientific">Senna tora</name>
    <dbReference type="NCBI Taxonomy" id="362788"/>
    <lineage>
        <taxon>Eukaryota</taxon>
        <taxon>Viridiplantae</taxon>
        <taxon>Streptophyta</taxon>
        <taxon>Embryophyta</taxon>
        <taxon>Tracheophyta</taxon>
        <taxon>Spermatophyta</taxon>
        <taxon>Magnoliopsida</taxon>
        <taxon>eudicotyledons</taxon>
        <taxon>Gunneridae</taxon>
        <taxon>Pentapetalae</taxon>
        <taxon>rosids</taxon>
        <taxon>fabids</taxon>
        <taxon>Fabales</taxon>
        <taxon>Fabaceae</taxon>
        <taxon>Caesalpinioideae</taxon>
        <taxon>Cassia clade</taxon>
        <taxon>Senna</taxon>
    </lineage>
</organism>
<reference evidence="2" key="1">
    <citation type="submission" date="2020-09" db="EMBL/GenBank/DDBJ databases">
        <title>Genome-Enabled Discovery of Anthraquinone Biosynthesis in Senna tora.</title>
        <authorList>
            <person name="Kang S.-H."/>
            <person name="Pandey R.P."/>
            <person name="Lee C.-M."/>
            <person name="Sim J.-S."/>
            <person name="Jeong J.-T."/>
            <person name="Choi B.-S."/>
            <person name="Jung M."/>
            <person name="Ginzburg D."/>
            <person name="Zhao K."/>
            <person name="Won S.Y."/>
            <person name="Oh T.-J."/>
            <person name="Yu Y."/>
            <person name="Kim N.-H."/>
            <person name="Lee O.R."/>
            <person name="Lee T.-H."/>
            <person name="Bashyal P."/>
            <person name="Kim T.-S."/>
            <person name="Lee W.-H."/>
            <person name="Kawkins C."/>
            <person name="Kim C.-K."/>
            <person name="Kim J.S."/>
            <person name="Ahn B.O."/>
            <person name="Rhee S.Y."/>
            <person name="Sohng J.K."/>
        </authorList>
    </citation>
    <scope>NUCLEOTIDE SEQUENCE</scope>
    <source>
        <tissue evidence="2">Leaf</tissue>
    </source>
</reference>
<dbReference type="InterPro" id="IPR012337">
    <property type="entry name" value="RNaseH-like_sf"/>
</dbReference>
<protein>
    <submittedName>
        <fullName evidence="2">Putative reverse transcriptase</fullName>
    </submittedName>
</protein>
<keyword evidence="2" id="KW-0808">Transferase</keyword>
<dbReference type="InterPro" id="IPR044730">
    <property type="entry name" value="RNase_H-like_dom_plant"/>
</dbReference>
<dbReference type="GO" id="GO:0003676">
    <property type="term" value="F:nucleic acid binding"/>
    <property type="evidence" value="ECO:0007669"/>
    <property type="project" value="InterPro"/>
</dbReference>
<dbReference type="Proteomes" id="UP000634136">
    <property type="component" value="Unassembled WGS sequence"/>
</dbReference>
<dbReference type="SUPFAM" id="SSF53098">
    <property type="entry name" value="Ribonuclease H-like"/>
    <property type="match status" value="1"/>
</dbReference>
<name>A0A834TJV6_9FABA</name>
<dbReference type="OrthoDB" id="1436258at2759"/>
<keyword evidence="2" id="KW-0548">Nucleotidyltransferase</keyword>
<dbReference type="InterPro" id="IPR053151">
    <property type="entry name" value="RNase_H-like"/>
</dbReference>
<dbReference type="PANTHER" id="PTHR47723">
    <property type="entry name" value="OS05G0353850 PROTEIN"/>
    <property type="match status" value="1"/>
</dbReference>
<dbReference type="AlphaFoldDB" id="A0A834TJV6"/>
<dbReference type="CDD" id="cd06222">
    <property type="entry name" value="RNase_H_like"/>
    <property type="match status" value="1"/>
</dbReference>
<comment type="caution">
    <text evidence="2">The sequence shown here is derived from an EMBL/GenBank/DDBJ whole genome shotgun (WGS) entry which is preliminary data.</text>
</comment>
<gene>
    <name evidence="2" type="ORF">G2W53_021642</name>
</gene>
<sequence>MRGSCDILVAEMWGIFHGLELAWNLGHRRVIVEADSLVVVNMMKQGCSASHPCSPLVQRAHTWINRDWHIWIQHSFREGNRVVDRLAAEGHKLPIGVHILVDPPDFIVDLLLEDSQDAYPFKVHCVRKPKVSFFSYTRRIFASIELHL</sequence>
<dbReference type="EMBL" id="JAAIUW010000007">
    <property type="protein sequence ID" value="KAF7823498.1"/>
    <property type="molecule type" value="Genomic_DNA"/>
</dbReference>
<keyword evidence="2" id="KW-0695">RNA-directed DNA polymerase</keyword>
<evidence type="ECO:0000259" key="1">
    <source>
        <dbReference type="Pfam" id="PF13456"/>
    </source>
</evidence>
<accession>A0A834TJV6</accession>
<dbReference type="Gene3D" id="3.30.420.10">
    <property type="entry name" value="Ribonuclease H-like superfamily/Ribonuclease H"/>
    <property type="match status" value="1"/>
</dbReference>
<dbReference type="InterPro" id="IPR002156">
    <property type="entry name" value="RNaseH_domain"/>
</dbReference>
<evidence type="ECO:0000313" key="3">
    <source>
        <dbReference type="Proteomes" id="UP000634136"/>
    </source>
</evidence>
<dbReference type="Pfam" id="PF13456">
    <property type="entry name" value="RVT_3"/>
    <property type="match status" value="1"/>
</dbReference>
<dbReference type="GO" id="GO:0004523">
    <property type="term" value="F:RNA-DNA hybrid ribonuclease activity"/>
    <property type="evidence" value="ECO:0007669"/>
    <property type="project" value="InterPro"/>
</dbReference>
<dbReference type="GO" id="GO:0003964">
    <property type="term" value="F:RNA-directed DNA polymerase activity"/>
    <property type="evidence" value="ECO:0007669"/>
    <property type="project" value="UniProtKB-KW"/>
</dbReference>
<proteinExistence type="predicted"/>